<keyword evidence="3 12" id="KW-0813">Transport</keyword>
<reference evidence="17 18" key="1">
    <citation type="journal article" date="2006" name="Nat. Biotechnol.">
        <title>Complete genome of the mutualistic, N2-fixing grass endophyte Azoarcus sp. strain BH72.</title>
        <authorList>
            <person name="Krause A."/>
            <person name="Ramakumar A."/>
            <person name="Bartels D."/>
            <person name="Battistoni F."/>
            <person name="Bekel T."/>
            <person name="Boch J."/>
            <person name="Boehm M."/>
            <person name="Friedrich F."/>
            <person name="Hurek T."/>
            <person name="Krause L."/>
            <person name="Linke B."/>
            <person name="McHardy A.C."/>
            <person name="Sarkar A."/>
            <person name="Schneiker S."/>
            <person name="Syed A.A."/>
            <person name="Thauer R."/>
            <person name="Vorhoelter F.-J."/>
            <person name="Weidner S."/>
            <person name="Puehler A."/>
            <person name="Reinhold-Hurek B."/>
            <person name="Kaiser O."/>
            <person name="Goesmann A."/>
        </authorList>
    </citation>
    <scope>NUCLEOTIDE SEQUENCE [LARGE SCALE GENOMIC DNA]</scope>
    <source>
        <strain evidence="17 18">BH72</strain>
    </source>
</reference>
<dbReference type="SUPFAM" id="SSF56935">
    <property type="entry name" value="Porins"/>
    <property type="match status" value="1"/>
</dbReference>
<keyword evidence="4 12" id="KW-1134">Transmembrane beta strand</keyword>
<dbReference type="GO" id="GO:0015889">
    <property type="term" value="P:cobalamin transport"/>
    <property type="evidence" value="ECO:0007669"/>
    <property type="project" value="TreeGrafter"/>
</dbReference>
<dbReference type="Proteomes" id="UP000002588">
    <property type="component" value="Chromosome"/>
</dbReference>
<evidence type="ECO:0000256" key="11">
    <source>
        <dbReference type="ARBA" id="ARBA00023237"/>
    </source>
</evidence>
<evidence type="ECO:0000256" key="13">
    <source>
        <dbReference type="RuleBase" id="RU003357"/>
    </source>
</evidence>
<comment type="subcellular location">
    <subcellularLocation>
        <location evidence="1 12">Cell outer membrane</location>
        <topology evidence="1 12">Multi-pass membrane protein</topology>
    </subcellularLocation>
</comment>
<evidence type="ECO:0000256" key="4">
    <source>
        <dbReference type="ARBA" id="ARBA00022452"/>
    </source>
</evidence>
<dbReference type="EMBL" id="AM406670">
    <property type="protein sequence ID" value="CAL96171.1"/>
    <property type="molecule type" value="Genomic_DNA"/>
</dbReference>
<keyword evidence="11 12" id="KW-0998">Cell outer membrane</keyword>
<accession>A1KBG5</accession>
<evidence type="ECO:0000259" key="15">
    <source>
        <dbReference type="Pfam" id="PF00593"/>
    </source>
</evidence>
<keyword evidence="9 12" id="KW-0472">Membrane</keyword>
<keyword evidence="7" id="KW-0406">Ion transport</keyword>
<sequence length="623" mass="68464">MTLRLTTLALALAATAPLFPLPTFAADNAALDEVVVTATRQQRRAEDSLASVEVLERADIERAGHSSLIEVLRAMPGVQVTANGGAGANANVYIRGAEARHTLLLIDGVRVGSATSGAATFETIPLAMIERIEVLRGPASALYGSEAIGGVIQVFTRRGEAGFHPEVYVGYGTDDTFKGSATLAGGVNRLRYSLTAGKERTDGFNSKRDPAYWRSGARTSYWADDDGYRNDMLSGALSLGFRERDEVGLSFTQSDARNRYDASALRYFDSYLDKKARSVGVYMRNQLASGWTSTLRLGQSEDKSLNKASSAAPSFFNTLQDQLMWQHDVDLPLGRLLLAYEYVETRLDSSTAYREDSRRVNSALLGWTADLDAHHLQLNARHDDNSQFGGKTTGMLAYGYDLAAGLRLRGSIATAFNAPTFNQLYWPMTSLTSYHGNPDLKPEEALNRELGLRWSQGSHMVELTYFDNKVKNLIASNPTPALRGQQINIGEARLKGVELGYLLALGDFKLGAGVDFLSAKDEDTGLRLPRRAQRTGYLRLSQTLERFEWGVDIDGAGRRYDDAANTTVLHGYGTVNAYAHYRVAPDWKVELRANNLLDKDYELARGYRTPGASAFIAVRYAPR</sequence>
<evidence type="ECO:0000256" key="12">
    <source>
        <dbReference type="PROSITE-ProRule" id="PRU01360"/>
    </source>
</evidence>
<evidence type="ECO:0000256" key="10">
    <source>
        <dbReference type="ARBA" id="ARBA00023170"/>
    </source>
</evidence>
<evidence type="ECO:0000313" key="18">
    <source>
        <dbReference type="Proteomes" id="UP000002588"/>
    </source>
</evidence>
<feature type="domain" description="TonB-dependent receptor-like beta-barrel" evidence="15">
    <location>
        <begin position="200"/>
        <end position="596"/>
    </location>
</feature>
<proteinExistence type="inferred from homology"/>
<evidence type="ECO:0000256" key="9">
    <source>
        <dbReference type="ARBA" id="ARBA00023136"/>
    </source>
</evidence>
<dbReference type="STRING" id="62928.azo3555"/>
<dbReference type="Pfam" id="PF07715">
    <property type="entry name" value="Plug"/>
    <property type="match status" value="1"/>
</dbReference>
<dbReference type="InterPro" id="IPR039426">
    <property type="entry name" value="TonB-dep_rcpt-like"/>
</dbReference>
<dbReference type="HOGENOM" id="CLU_008287_18_5_4"/>
<dbReference type="PANTHER" id="PTHR30069">
    <property type="entry name" value="TONB-DEPENDENT OUTER MEMBRANE RECEPTOR"/>
    <property type="match status" value="1"/>
</dbReference>
<evidence type="ECO:0000256" key="1">
    <source>
        <dbReference type="ARBA" id="ARBA00004571"/>
    </source>
</evidence>
<evidence type="ECO:0000256" key="6">
    <source>
        <dbReference type="ARBA" id="ARBA00022729"/>
    </source>
</evidence>
<evidence type="ECO:0000256" key="14">
    <source>
        <dbReference type="SAM" id="SignalP"/>
    </source>
</evidence>
<feature type="signal peptide" evidence="14">
    <location>
        <begin position="1"/>
        <end position="25"/>
    </location>
</feature>
<dbReference type="AlphaFoldDB" id="A1KBG5"/>
<keyword evidence="5 12" id="KW-0812">Transmembrane</keyword>
<organism evidence="17 18">
    <name type="scientific">Azoarcus sp. (strain BH72)</name>
    <dbReference type="NCBI Taxonomy" id="418699"/>
    <lineage>
        <taxon>Bacteria</taxon>
        <taxon>Pseudomonadati</taxon>
        <taxon>Pseudomonadota</taxon>
        <taxon>Betaproteobacteria</taxon>
        <taxon>Rhodocyclales</taxon>
        <taxon>Zoogloeaceae</taxon>
        <taxon>Azoarcus</taxon>
    </lineage>
</organism>
<keyword evidence="6 14" id="KW-0732">Signal</keyword>
<dbReference type="CDD" id="cd01347">
    <property type="entry name" value="ligand_gated_channel"/>
    <property type="match status" value="1"/>
</dbReference>
<dbReference type="KEGG" id="azo:azo3555"/>
<dbReference type="InterPro" id="IPR012910">
    <property type="entry name" value="Plug_dom"/>
</dbReference>
<evidence type="ECO:0000259" key="16">
    <source>
        <dbReference type="Pfam" id="PF07715"/>
    </source>
</evidence>
<dbReference type="GO" id="GO:0009279">
    <property type="term" value="C:cell outer membrane"/>
    <property type="evidence" value="ECO:0007669"/>
    <property type="project" value="UniProtKB-SubCell"/>
</dbReference>
<evidence type="ECO:0000256" key="5">
    <source>
        <dbReference type="ARBA" id="ARBA00022692"/>
    </source>
</evidence>
<keyword evidence="8 13" id="KW-0798">TonB box</keyword>
<evidence type="ECO:0000256" key="8">
    <source>
        <dbReference type="ARBA" id="ARBA00023077"/>
    </source>
</evidence>
<feature type="domain" description="TonB-dependent receptor plug" evidence="16">
    <location>
        <begin position="46"/>
        <end position="151"/>
    </location>
</feature>
<protein>
    <submittedName>
        <fullName evidence="17">TonB-dependent receptor, putative</fullName>
    </submittedName>
</protein>
<dbReference type="eggNOG" id="COG4206">
    <property type="taxonomic scope" value="Bacteria"/>
</dbReference>
<dbReference type="Gene3D" id="2.40.170.20">
    <property type="entry name" value="TonB-dependent receptor, beta-barrel domain"/>
    <property type="match status" value="1"/>
</dbReference>
<name>A1KBG5_AZOSB</name>
<dbReference type="PANTHER" id="PTHR30069:SF53">
    <property type="entry name" value="COLICIN I RECEPTOR-RELATED"/>
    <property type="match status" value="1"/>
</dbReference>
<feature type="chain" id="PRO_5002635993" evidence="14">
    <location>
        <begin position="26"/>
        <end position="623"/>
    </location>
</feature>
<dbReference type="InterPro" id="IPR036942">
    <property type="entry name" value="Beta-barrel_TonB_sf"/>
</dbReference>
<gene>
    <name evidence="17" type="ordered locus">azo3555</name>
</gene>
<keyword evidence="10 17" id="KW-0675">Receptor</keyword>
<dbReference type="PROSITE" id="PS52016">
    <property type="entry name" value="TONB_DEPENDENT_REC_3"/>
    <property type="match status" value="1"/>
</dbReference>
<evidence type="ECO:0000313" key="17">
    <source>
        <dbReference type="EMBL" id="CAL96171.1"/>
    </source>
</evidence>
<dbReference type="InterPro" id="IPR037066">
    <property type="entry name" value="Plug_dom_sf"/>
</dbReference>
<dbReference type="Pfam" id="PF00593">
    <property type="entry name" value="TonB_dep_Rec_b-barrel"/>
    <property type="match status" value="1"/>
</dbReference>
<dbReference type="Gene3D" id="2.170.130.10">
    <property type="entry name" value="TonB-dependent receptor, plug domain"/>
    <property type="match status" value="1"/>
</dbReference>
<dbReference type="InterPro" id="IPR000531">
    <property type="entry name" value="Beta-barrel_TonB"/>
</dbReference>
<dbReference type="RefSeq" id="WP_011767277.1">
    <property type="nucleotide sequence ID" value="NC_008702.1"/>
</dbReference>
<keyword evidence="18" id="KW-1185">Reference proteome</keyword>
<comment type="similarity">
    <text evidence="2 12 13">Belongs to the TonB-dependent receptor family.</text>
</comment>
<dbReference type="GO" id="GO:0006811">
    <property type="term" value="P:monoatomic ion transport"/>
    <property type="evidence" value="ECO:0007669"/>
    <property type="project" value="UniProtKB-KW"/>
</dbReference>
<evidence type="ECO:0000256" key="2">
    <source>
        <dbReference type="ARBA" id="ARBA00009810"/>
    </source>
</evidence>
<evidence type="ECO:0000256" key="7">
    <source>
        <dbReference type="ARBA" id="ARBA00023065"/>
    </source>
</evidence>
<evidence type="ECO:0000256" key="3">
    <source>
        <dbReference type="ARBA" id="ARBA00022448"/>
    </source>
</evidence>